<dbReference type="Gene3D" id="3.90.1150.10">
    <property type="entry name" value="Aspartate Aminotransferase, domain 1"/>
    <property type="match status" value="1"/>
</dbReference>
<proteinExistence type="predicted"/>
<dbReference type="PROSITE" id="PS00105">
    <property type="entry name" value="AA_TRANSFER_CLASS_1"/>
    <property type="match status" value="1"/>
</dbReference>
<dbReference type="EC" id="4.1.1.81" evidence="4"/>
<dbReference type="InterPro" id="IPR004839">
    <property type="entry name" value="Aminotransferase_I/II_large"/>
</dbReference>
<dbReference type="InterPro" id="IPR015422">
    <property type="entry name" value="PyrdxlP-dep_Trfase_small"/>
</dbReference>
<evidence type="ECO:0000256" key="2">
    <source>
        <dbReference type="ARBA" id="ARBA00022898"/>
    </source>
</evidence>
<evidence type="ECO:0000256" key="1">
    <source>
        <dbReference type="ARBA" id="ARBA00001933"/>
    </source>
</evidence>
<organism evidence="4">
    <name type="scientific">hydrothermal vent metagenome</name>
    <dbReference type="NCBI Taxonomy" id="652676"/>
    <lineage>
        <taxon>unclassified sequences</taxon>
        <taxon>metagenomes</taxon>
        <taxon>ecological metagenomes</taxon>
    </lineage>
</organism>
<dbReference type="PANTHER" id="PTHR42885:SF1">
    <property type="entry name" value="THREONINE-PHOSPHATE DECARBOXYLASE"/>
    <property type="match status" value="1"/>
</dbReference>
<dbReference type="GO" id="GO:0030170">
    <property type="term" value="F:pyridoxal phosphate binding"/>
    <property type="evidence" value="ECO:0007669"/>
    <property type="project" value="InterPro"/>
</dbReference>
<accession>A0A160TL06</accession>
<name>A0A160TL06_9ZZZZ</name>
<feature type="domain" description="Aminotransferase class I/classII large" evidence="3">
    <location>
        <begin position="126"/>
        <end position="316"/>
    </location>
</feature>
<dbReference type="Pfam" id="PF00155">
    <property type="entry name" value="Aminotran_1_2"/>
    <property type="match status" value="1"/>
</dbReference>
<evidence type="ECO:0000313" key="4">
    <source>
        <dbReference type="EMBL" id="CUS44039.1"/>
    </source>
</evidence>
<keyword evidence="4" id="KW-0456">Lyase</keyword>
<comment type="cofactor">
    <cofactor evidence="1">
        <name>pyridoxal 5'-phosphate</name>
        <dbReference type="ChEBI" id="CHEBI:597326"/>
    </cofactor>
</comment>
<keyword evidence="2" id="KW-0663">Pyridoxal phosphate</keyword>
<dbReference type="EMBL" id="CZQE01000103">
    <property type="protein sequence ID" value="CUS44039.1"/>
    <property type="molecule type" value="Genomic_DNA"/>
</dbReference>
<dbReference type="Gene3D" id="3.40.640.10">
    <property type="entry name" value="Type I PLP-dependent aspartate aminotransferase-like (Major domain)"/>
    <property type="match status" value="1"/>
</dbReference>
<dbReference type="InterPro" id="IPR004838">
    <property type="entry name" value="NHTrfase_class1_PyrdxlP-BS"/>
</dbReference>
<sequence length="330" mass="35373">MKAWTEHGGRIDSARAAYRDAPAPWVDLSTGINPRPWSGIDLASVDLAALPSPSDLGDLEQAAAAMFDCRTGEIAALPGTEVGLRIVGDLDLPRPYRHLTPSYRTHAEMLPGSAPIAIDMLDAEAARGGTIILANPNNPDGRVIAPETLLTVARALRERGGWLIVDEAFADAVPEVSLLPMLTPDDPVIIFRSFGKFFGLAGLRLGFVAGPGAQLTAIRRRLGSWPVSAPALAVGTAAYRDRDWIAATRTALALEAFHLDRMLARHGLTASGDCPLFRLVETDDAAAVFDRLARAGILTRPFDHAPRWLRFGLPADATILERLDRALGDG</sequence>
<dbReference type="CDD" id="cd00609">
    <property type="entry name" value="AAT_like"/>
    <property type="match status" value="1"/>
</dbReference>
<dbReference type="InterPro" id="IPR015421">
    <property type="entry name" value="PyrdxlP-dep_Trfase_major"/>
</dbReference>
<dbReference type="GO" id="GO:0048472">
    <property type="term" value="F:threonine-phosphate decarboxylase activity"/>
    <property type="evidence" value="ECO:0007669"/>
    <property type="project" value="UniProtKB-EC"/>
</dbReference>
<dbReference type="AlphaFoldDB" id="A0A160TL06"/>
<dbReference type="InterPro" id="IPR015424">
    <property type="entry name" value="PyrdxlP-dep_Trfase"/>
</dbReference>
<evidence type="ECO:0000259" key="3">
    <source>
        <dbReference type="Pfam" id="PF00155"/>
    </source>
</evidence>
<protein>
    <submittedName>
        <fullName evidence="4">L-threonine 3-O-phosphate decarboxylase</fullName>
        <ecNumber evidence="4">4.1.1.81</ecNumber>
    </submittedName>
</protein>
<gene>
    <name evidence="4" type="ORF">MGWOODY_Smn2713</name>
</gene>
<dbReference type="PANTHER" id="PTHR42885">
    <property type="entry name" value="HISTIDINOL-PHOSPHATE AMINOTRANSFERASE-RELATED"/>
    <property type="match status" value="1"/>
</dbReference>
<dbReference type="SUPFAM" id="SSF53383">
    <property type="entry name" value="PLP-dependent transferases"/>
    <property type="match status" value="1"/>
</dbReference>
<reference evidence="4" key="1">
    <citation type="submission" date="2015-10" db="EMBL/GenBank/DDBJ databases">
        <authorList>
            <person name="Gilbert D.G."/>
        </authorList>
    </citation>
    <scope>NUCLEOTIDE SEQUENCE</scope>
</reference>